<keyword evidence="2" id="KW-1185">Reference proteome</keyword>
<protein>
    <submittedName>
        <fullName evidence="1">Uncharacterized protein</fullName>
    </submittedName>
</protein>
<comment type="caution">
    <text evidence="1">The sequence shown here is derived from an EMBL/GenBank/DDBJ whole genome shotgun (WGS) entry which is preliminary data.</text>
</comment>
<organism evidence="1 2">
    <name type="scientific">Persea americana</name>
    <name type="common">Avocado</name>
    <dbReference type="NCBI Taxonomy" id="3435"/>
    <lineage>
        <taxon>Eukaryota</taxon>
        <taxon>Viridiplantae</taxon>
        <taxon>Streptophyta</taxon>
        <taxon>Embryophyta</taxon>
        <taxon>Tracheophyta</taxon>
        <taxon>Spermatophyta</taxon>
        <taxon>Magnoliopsida</taxon>
        <taxon>Magnoliidae</taxon>
        <taxon>Laurales</taxon>
        <taxon>Lauraceae</taxon>
        <taxon>Persea</taxon>
    </lineage>
</organism>
<evidence type="ECO:0000313" key="1">
    <source>
        <dbReference type="EMBL" id="KAJ8628646.1"/>
    </source>
</evidence>
<evidence type="ECO:0000313" key="2">
    <source>
        <dbReference type="Proteomes" id="UP001234297"/>
    </source>
</evidence>
<proteinExistence type="predicted"/>
<dbReference type="EMBL" id="CM056815">
    <property type="protein sequence ID" value="KAJ8628646.1"/>
    <property type="molecule type" value="Genomic_DNA"/>
</dbReference>
<accession>A0ACC2L580</accession>
<dbReference type="Proteomes" id="UP001234297">
    <property type="component" value="Chromosome 7"/>
</dbReference>
<reference evidence="1 2" key="1">
    <citation type="journal article" date="2022" name="Hortic Res">
        <title>A haplotype resolved chromosomal level avocado genome allows analysis of novel avocado genes.</title>
        <authorList>
            <person name="Nath O."/>
            <person name="Fletcher S.J."/>
            <person name="Hayward A."/>
            <person name="Shaw L.M."/>
            <person name="Masouleh A.K."/>
            <person name="Furtado A."/>
            <person name="Henry R.J."/>
            <person name="Mitter N."/>
        </authorList>
    </citation>
    <scope>NUCLEOTIDE SEQUENCE [LARGE SCALE GENOMIC DNA]</scope>
    <source>
        <strain evidence="2">cv. Hass</strain>
    </source>
</reference>
<name>A0ACC2L580_PERAE</name>
<sequence length="105" mass="11818">MVKKGNVGVGWEDLDSFNLGDPQPSPSLSIFQSSVPACRGLDLRRDSLRFPVRRGCVFYSGKRCSDTFSHLREGVGSGRRIPFWIVPFQIDLHLVWRIINGSPID</sequence>
<gene>
    <name evidence="1" type="ORF">MRB53_021969</name>
</gene>